<dbReference type="InterPro" id="IPR028009">
    <property type="entry name" value="ESCO_Acetyltransf_dom"/>
</dbReference>
<sequence>MSYTRGQEEDERLHRQYHRAMKRGIVFSNTREMQVVASHAEGTNGYGGRVVLLPERRSAAHARKLEQILAKMSEELGTVHAEMDQPAGLKIYVYLSSGNAVVGCLIAEPIRWAYRAERSAAGTVAGDAVPASSEGVVYAQTHAPIRCVCGISRIWVARHARRHGVATRMLDALRNSFVYACVLQPDQIAFSQPTSAGARLAEHYQKRQDFLAETKDAARLECASLESP</sequence>
<reference evidence="3" key="1">
    <citation type="journal article" date="2018" name="Nat. Microbiol.">
        <title>Leveraging single-cell genomics to expand the fungal tree of life.</title>
        <authorList>
            <person name="Ahrendt S.R."/>
            <person name="Quandt C.A."/>
            <person name="Ciobanu D."/>
            <person name="Clum A."/>
            <person name="Salamov A."/>
            <person name="Andreopoulos B."/>
            <person name="Cheng J.F."/>
            <person name="Woyke T."/>
            <person name="Pelin A."/>
            <person name="Henrissat B."/>
            <person name="Reynolds N.K."/>
            <person name="Benny G.L."/>
            <person name="Smith M.E."/>
            <person name="James T.Y."/>
            <person name="Grigoriev I.V."/>
        </authorList>
    </citation>
    <scope>NUCLEOTIDE SEQUENCE [LARGE SCALE GENOMIC DNA]</scope>
    <source>
        <strain evidence="3">RSA 1356</strain>
    </source>
</reference>
<dbReference type="AlphaFoldDB" id="A0A4P9XX28"/>
<dbReference type="Proteomes" id="UP000271241">
    <property type="component" value="Unassembled WGS sequence"/>
</dbReference>
<dbReference type="GO" id="GO:0005634">
    <property type="term" value="C:nucleus"/>
    <property type="evidence" value="ECO:0007669"/>
    <property type="project" value="TreeGrafter"/>
</dbReference>
<dbReference type="STRING" id="78915.A0A4P9XX28"/>
<evidence type="ECO:0000259" key="1">
    <source>
        <dbReference type="Pfam" id="PF13880"/>
    </source>
</evidence>
<name>A0A4P9XX28_9FUNG</name>
<dbReference type="GO" id="GO:0061733">
    <property type="term" value="F:protein-lysine-acetyltransferase activity"/>
    <property type="evidence" value="ECO:0007669"/>
    <property type="project" value="TreeGrafter"/>
</dbReference>
<dbReference type="InterPro" id="IPR016181">
    <property type="entry name" value="Acyl_CoA_acyltransferase"/>
</dbReference>
<accession>A0A4P9XX28</accession>
<dbReference type="EMBL" id="KZ992432">
    <property type="protein sequence ID" value="RKP10928.1"/>
    <property type="molecule type" value="Genomic_DNA"/>
</dbReference>
<evidence type="ECO:0000313" key="3">
    <source>
        <dbReference type="Proteomes" id="UP000271241"/>
    </source>
</evidence>
<dbReference type="PANTHER" id="PTHR45884:SF2">
    <property type="entry name" value="N-ACETYLTRANSFERASE ECO"/>
    <property type="match status" value="1"/>
</dbReference>
<keyword evidence="2" id="KW-0808">Transferase</keyword>
<dbReference type="SUPFAM" id="SSF55729">
    <property type="entry name" value="Acyl-CoA N-acyltransferases (Nat)"/>
    <property type="match status" value="1"/>
</dbReference>
<dbReference type="Gene3D" id="3.40.630.30">
    <property type="match status" value="1"/>
</dbReference>
<dbReference type="GO" id="GO:0007064">
    <property type="term" value="P:mitotic sister chromatid cohesion"/>
    <property type="evidence" value="ECO:0007669"/>
    <property type="project" value="TreeGrafter"/>
</dbReference>
<feature type="domain" description="N-acetyltransferase ESCO acetyl-transferase" evidence="1">
    <location>
        <begin position="147"/>
        <end position="211"/>
    </location>
</feature>
<protein>
    <submittedName>
        <fullName evidence="2">ESCO1/2 acetyl-transferase-domain-containing protein</fullName>
    </submittedName>
</protein>
<keyword evidence="3" id="KW-1185">Reference proteome</keyword>
<dbReference type="GO" id="GO:0000785">
    <property type="term" value="C:chromatin"/>
    <property type="evidence" value="ECO:0007669"/>
    <property type="project" value="TreeGrafter"/>
</dbReference>
<dbReference type="OrthoDB" id="428854at2759"/>
<dbReference type="Pfam" id="PF13880">
    <property type="entry name" value="Acetyltransf_13"/>
    <property type="match status" value="1"/>
</dbReference>
<gene>
    <name evidence="2" type="ORF">THASP1DRAFT_27293</name>
</gene>
<evidence type="ECO:0000313" key="2">
    <source>
        <dbReference type="EMBL" id="RKP10928.1"/>
    </source>
</evidence>
<proteinExistence type="predicted"/>
<organism evidence="2 3">
    <name type="scientific">Thamnocephalis sphaerospora</name>
    <dbReference type="NCBI Taxonomy" id="78915"/>
    <lineage>
        <taxon>Eukaryota</taxon>
        <taxon>Fungi</taxon>
        <taxon>Fungi incertae sedis</taxon>
        <taxon>Zoopagomycota</taxon>
        <taxon>Zoopagomycotina</taxon>
        <taxon>Zoopagomycetes</taxon>
        <taxon>Zoopagales</taxon>
        <taxon>Sigmoideomycetaceae</taxon>
        <taxon>Thamnocephalis</taxon>
    </lineage>
</organism>
<dbReference type="PANTHER" id="PTHR45884">
    <property type="entry name" value="N-ACETYLTRANSFERASE ECO"/>
    <property type="match status" value="1"/>
</dbReference>